<name>A0ABU2BA37_9CORY</name>
<proteinExistence type="predicted"/>
<evidence type="ECO:0000256" key="4">
    <source>
        <dbReference type="ARBA" id="ARBA00023136"/>
    </source>
</evidence>
<organism evidence="8 9">
    <name type="scientific">Corynebacterium felinum</name>
    <dbReference type="NCBI Taxonomy" id="131318"/>
    <lineage>
        <taxon>Bacteria</taxon>
        <taxon>Bacillati</taxon>
        <taxon>Actinomycetota</taxon>
        <taxon>Actinomycetes</taxon>
        <taxon>Mycobacteriales</taxon>
        <taxon>Corynebacteriaceae</taxon>
        <taxon>Corynebacterium</taxon>
    </lineage>
</organism>
<gene>
    <name evidence="8" type="ORF">J2S37_002045</name>
</gene>
<evidence type="ECO:0000259" key="7">
    <source>
        <dbReference type="Pfam" id="PF05154"/>
    </source>
</evidence>
<comment type="caution">
    <text evidence="8">The sequence shown here is derived from an EMBL/GenBank/DDBJ whole genome shotgun (WGS) entry which is preliminary data.</text>
</comment>
<keyword evidence="9" id="KW-1185">Reference proteome</keyword>
<evidence type="ECO:0000256" key="6">
    <source>
        <dbReference type="SAM" id="Phobius"/>
    </source>
</evidence>
<feature type="transmembrane region" description="Helical" evidence="6">
    <location>
        <begin position="105"/>
        <end position="125"/>
    </location>
</feature>
<dbReference type="RefSeq" id="WP_277104387.1">
    <property type="nucleotide sequence ID" value="NZ_BAAAJS010000010.1"/>
</dbReference>
<keyword evidence="3 6" id="KW-1133">Transmembrane helix</keyword>
<keyword evidence="2 6" id="KW-0812">Transmembrane</keyword>
<sequence>MSQPYNFGDQGNEWNSSNSQPASNPFNSASYPPVHGTSGVSGADVPYATPEIAPQYQSPSGAYPLNPAFADMQSTPSSFMHQQPFHSAMVPMQPGYAVPVVQKSWVVTLVLAFFLGGWGAHNFYLGNNGRAFAQLALTVLGILTSILVVGIFLLMIVGVWVFVEIIMTLTGAGGYDTDARGVLLLR</sequence>
<feature type="domain" description="TM2" evidence="7">
    <location>
        <begin position="102"/>
        <end position="151"/>
    </location>
</feature>
<reference evidence="8 9" key="1">
    <citation type="submission" date="2023-07" db="EMBL/GenBank/DDBJ databases">
        <title>Sequencing the genomes of 1000 actinobacteria strains.</title>
        <authorList>
            <person name="Klenk H.-P."/>
        </authorList>
    </citation>
    <scope>NUCLEOTIDE SEQUENCE [LARGE SCALE GENOMIC DNA]</scope>
    <source>
        <strain evidence="8 9">DSM 44508</strain>
    </source>
</reference>
<protein>
    <submittedName>
        <fullName evidence="8">TM2 domain-containing membrane protein YozV</fullName>
    </submittedName>
</protein>
<dbReference type="InterPro" id="IPR007829">
    <property type="entry name" value="TM2"/>
</dbReference>
<evidence type="ECO:0000256" key="2">
    <source>
        <dbReference type="ARBA" id="ARBA00022692"/>
    </source>
</evidence>
<evidence type="ECO:0000313" key="8">
    <source>
        <dbReference type="EMBL" id="MDR7355507.1"/>
    </source>
</evidence>
<dbReference type="Proteomes" id="UP001183619">
    <property type="component" value="Unassembled WGS sequence"/>
</dbReference>
<feature type="compositionally biased region" description="Polar residues" evidence="5">
    <location>
        <begin position="12"/>
        <end position="30"/>
    </location>
</feature>
<comment type="subcellular location">
    <subcellularLocation>
        <location evidence="1">Membrane</location>
        <topology evidence="1">Multi-pass membrane protein</topology>
    </subcellularLocation>
</comment>
<dbReference type="EMBL" id="JAVDYF010000001">
    <property type="protein sequence ID" value="MDR7355507.1"/>
    <property type="molecule type" value="Genomic_DNA"/>
</dbReference>
<evidence type="ECO:0000256" key="5">
    <source>
        <dbReference type="SAM" id="MobiDB-lite"/>
    </source>
</evidence>
<evidence type="ECO:0000256" key="3">
    <source>
        <dbReference type="ARBA" id="ARBA00022989"/>
    </source>
</evidence>
<dbReference type="Pfam" id="PF05154">
    <property type="entry name" value="TM2"/>
    <property type="match status" value="1"/>
</dbReference>
<evidence type="ECO:0000313" key="9">
    <source>
        <dbReference type="Proteomes" id="UP001183619"/>
    </source>
</evidence>
<keyword evidence="4 6" id="KW-0472">Membrane</keyword>
<accession>A0ABU2BA37</accession>
<evidence type="ECO:0000256" key="1">
    <source>
        <dbReference type="ARBA" id="ARBA00004141"/>
    </source>
</evidence>
<feature type="region of interest" description="Disordered" evidence="5">
    <location>
        <begin position="1"/>
        <end position="37"/>
    </location>
</feature>
<feature type="transmembrane region" description="Helical" evidence="6">
    <location>
        <begin position="137"/>
        <end position="163"/>
    </location>
</feature>